<dbReference type="OrthoDB" id="9799590at2"/>
<dbReference type="InterPro" id="IPR019734">
    <property type="entry name" value="TPR_rpt"/>
</dbReference>
<evidence type="ECO:0000256" key="1">
    <source>
        <dbReference type="PROSITE-ProRule" id="PRU00339"/>
    </source>
</evidence>
<proteinExistence type="predicted"/>
<dbReference type="InterPro" id="IPR011990">
    <property type="entry name" value="TPR-like_helical_dom_sf"/>
</dbReference>
<sequence length="122" mass="13686">MGKKSDPAFEIAFFESVLRRDPTYADVIEILGGLYTKTGRIEDGLKMDRKLVRLLPKNATAHYNLACSLALCKRKTDALRSLKDAIALGYDDLDWMSQDPDLEILKADPAFKKLLGQLKPQS</sequence>
<accession>A0A290QEG1</accession>
<organism evidence="2 3">
    <name type="scientific">Nibricoccus aquaticus</name>
    <dbReference type="NCBI Taxonomy" id="2576891"/>
    <lineage>
        <taxon>Bacteria</taxon>
        <taxon>Pseudomonadati</taxon>
        <taxon>Verrucomicrobiota</taxon>
        <taxon>Opitutia</taxon>
        <taxon>Opitutales</taxon>
        <taxon>Opitutaceae</taxon>
        <taxon>Nibricoccus</taxon>
    </lineage>
</organism>
<dbReference type="SUPFAM" id="SSF48452">
    <property type="entry name" value="TPR-like"/>
    <property type="match status" value="1"/>
</dbReference>
<dbReference type="EMBL" id="CP023344">
    <property type="protein sequence ID" value="ATC62731.1"/>
    <property type="molecule type" value="Genomic_DNA"/>
</dbReference>
<dbReference type="NCBIfam" id="NF047558">
    <property type="entry name" value="TPR_END_plus"/>
    <property type="match status" value="1"/>
</dbReference>
<dbReference type="RefSeq" id="WP_096054366.1">
    <property type="nucleotide sequence ID" value="NZ_CP023344.1"/>
</dbReference>
<reference evidence="2 3" key="1">
    <citation type="submission" date="2017-09" db="EMBL/GenBank/DDBJ databases">
        <title>Complete genome sequence of Verrucomicrobial strain HZ-65, isolated from freshwater.</title>
        <authorList>
            <person name="Choi A."/>
        </authorList>
    </citation>
    <scope>NUCLEOTIDE SEQUENCE [LARGE SCALE GENOMIC DNA]</scope>
    <source>
        <strain evidence="2 3">HZ-65</strain>
    </source>
</reference>
<keyword evidence="1" id="KW-0802">TPR repeat</keyword>
<gene>
    <name evidence="2" type="ORF">CMV30_01420</name>
</gene>
<protein>
    <submittedName>
        <fullName evidence="2">Uncharacterized protein</fullName>
    </submittedName>
</protein>
<evidence type="ECO:0000313" key="2">
    <source>
        <dbReference type="EMBL" id="ATC62731.1"/>
    </source>
</evidence>
<dbReference type="Proteomes" id="UP000217265">
    <property type="component" value="Chromosome"/>
</dbReference>
<dbReference type="Gene3D" id="1.25.40.10">
    <property type="entry name" value="Tetratricopeptide repeat domain"/>
    <property type="match status" value="1"/>
</dbReference>
<feature type="repeat" description="TPR" evidence="1">
    <location>
        <begin position="25"/>
        <end position="58"/>
    </location>
</feature>
<dbReference type="KEGG" id="vbh:CMV30_01420"/>
<dbReference type="AlphaFoldDB" id="A0A290QEG1"/>
<name>A0A290QEG1_9BACT</name>
<evidence type="ECO:0000313" key="3">
    <source>
        <dbReference type="Proteomes" id="UP000217265"/>
    </source>
</evidence>
<dbReference type="PROSITE" id="PS50005">
    <property type="entry name" value="TPR"/>
    <property type="match status" value="1"/>
</dbReference>
<keyword evidence="3" id="KW-1185">Reference proteome</keyword>